<evidence type="ECO:0000313" key="2">
    <source>
        <dbReference type="Proteomes" id="UP000735302"/>
    </source>
</evidence>
<reference evidence="1 2" key="1">
    <citation type="journal article" date="2021" name="Elife">
        <title>Chloroplast acquisition without the gene transfer in kleptoplastic sea slugs, Plakobranchus ocellatus.</title>
        <authorList>
            <person name="Maeda T."/>
            <person name="Takahashi S."/>
            <person name="Yoshida T."/>
            <person name="Shimamura S."/>
            <person name="Takaki Y."/>
            <person name="Nagai Y."/>
            <person name="Toyoda A."/>
            <person name="Suzuki Y."/>
            <person name="Arimoto A."/>
            <person name="Ishii H."/>
            <person name="Satoh N."/>
            <person name="Nishiyama T."/>
            <person name="Hasebe M."/>
            <person name="Maruyama T."/>
            <person name="Minagawa J."/>
            <person name="Obokata J."/>
            <person name="Shigenobu S."/>
        </authorList>
    </citation>
    <scope>NUCLEOTIDE SEQUENCE [LARGE SCALE GENOMIC DNA]</scope>
</reference>
<accession>A0AAV3YN19</accession>
<protein>
    <submittedName>
        <fullName evidence="1">Uncharacterized protein</fullName>
    </submittedName>
</protein>
<dbReference type="Proteomes" id="UP000735302">
    <property type="component" value="Unassembled WGS sequence"/>
</dbReference>
<evidence type="ECO:0000313" key="1">
    <source>
        <dbReference type="EMBL" id="GFN83742.1"/>
    </source>
</evidence>
<sequence>MILLFYPYTLILLGNQGKEEETGEDRKQDGWMTSGEQQVHNVRGRHKIGGNRRHLQRATSCSGWTKPPINRCTCRSLDVVSFKYKLENYFRSIFEKHFSFSMPWNTSDRGCVGRIALLDGFPNGII</sequence>
<proteinExistence type="predicted"/>
<keyword evidence="2" id="KW-1185">Reference proteome</keyword>
<name>A0AAV3YN19_9GAST</name>
<comment type="caution">
    <text evidence="1">The sequence shown here is derived from an EMBL/GenBank/DDBJ whole genome shotgun (WGS) entry which is preliminary data.</text>
</comment>
<organism evidence="1 2">
    <name type="scientific">Plakobranchus ocellatus</name>
    <dbReference type="NCBI Taxonomy" id="259542"/>
    <lineage>
        <taxon>Eukaryota</taxon>
        <taxon>Metazoa</taxon>
        <taxon>Spiralia</taxon>
        <taxon>Lophotrochozoa</taxon>
        <taxon>Mollusca</taxon>
        <taxon>Gastropoda</taxon>
        <taxon>Heterobranchia</taxon>
        <taxon>Euthyneura</taxon>
        <taxon>Panpulmonata</taxon>
        <taxon>Sacoglossa</taxon>
        <taxon>Placobranchoidea</taxon>
        <taxon>Plakobranchidae</taxon>
        <taxon>Plakobranchus</taxon>
    </lineage>
</organism>
<dbReference type="AlphaFoldDB" id="A0AAV3YN19"/>
<dbReference type="EMBL" id="BLXT01001211">
    <property type="protein sequence ID" value="GFN83742.1"/>
    <property type="molecule type" value="Genomic_DNA"/>
</dbReference>
<gene>
    <name evidence="1" type="ORF">PoB_001024800</name>
</gene>